<accession>A0A913XYY1</accession>
<feature type="compositionally biased region" description="Acidic residues" evidence="1">
    <location>
        <begin position="172"/>
        <end position="196"/>
    </location>
</feature>
<sequence length="340" mass="38422">MARKRASKSADNSQEVCRPKKNKIQDEKAGKAKNKGNKGKIACASDRKVKGKLPPKHKEIKTNTRTMTAKENGTIPFKKKKNKDEKSKNKQSLSKQCHENDSNKRKASTSNLAPRTKKKKEDIVNSTCNTNTTPEKKIVNCKSSPKKGLKNEKPIQALQEDLDLLKDTKQDDDNDVVNPDSGEESEDEIEWEDVQEAEGQHGNSQALCPSSATPKSEDKNVEISIEIPGMKGKKRKRVQEDLMTKIQKAMNKFQKEIQLEKHKVHLLLLISVGFHRNAVCNQPCFQAFCLSYLPLQFVNKSINKWQSSDVADFLAWFKDDFPSLQKLNFGLLKVCQSTVL</sequence>
<evidence type="ECO:0000313" key="3">
    <source>
        <dbReference type="Proteomes" id="UP000887567"/>
    </source>
</evidence>
<dbReference type="OrthoDB" id="300780at2759"/>
<dbReference type="InterPro" id="IPR036985">
    <property type="entry name" value="Transglutaminase-like_sf"/>
</dbReference>
<dbReference type="PANTHER" id="PTHR12135">
    <property type="entry name" value="DNA REPAIR PROTEIN XP-C / RAD4"/>
    <property type="match status" value="1"/>
</dbReference>
<dbReference type="RefSeq" id="XP_020912111.1">
    <property type="nucleotide sequence ID" value="XM_021056452.2"/>
</dbReference>
<dbReference type="GO" id="GO:0003697">
    <property type="term" value="F:single-stranded DNA binding"/>
    <property type="evidence" value="ECO:0007669"/>
    <property type="project" value="TreeGrafter"/>
</dbReference>
<dbReference type="PANTHER" id="PTHR12135:SF0">
    <property type="entry name" value="DNA REPAIR PROTEIN COMPLEMENTING XP-C CELLS"/>
    <property type="match status" value="1"/>
</dbReference>
<dbReference type="GO" id="GO:0071942">
    <property type="term" value="C:XPC complex"/>
    <property type="evidence" value="ECO:0007669"/>
    <property type="project" value="TreeGrafter"/>
</dbReference>
<feature type="compositionally biased region" description="Polar residues" evidence="1">
    <location>
        <begin position="124"/>
        <end position="133"/>
    </location>
</feature>
<dbReference type="AlphaFoldDB" id="A0A913XYY1"/>
<dbReference type="EnsemblMetazoa" id="XM_021056452.2">
    <property type="protein sequence ID" value="XP_020912111.1"/>
    <property type="gene ID" value="LOC110249866"/>
</dbReference>
<dbReference type="InterPro" id="IPR004583">
    <property type="entry name" value="DNA_repair_Rad4"/>
</dbReference>
<keyword evidence="3" id="KW-1185">Reference proteome</keyword>
<feature type="region of interest" description="Disordered" evidence="1">
    <location>
        <begin position="1"/>
        <end position="219"/>
    </location>
</feature>
<dbReference type="KEGG" id="epa:110249866"/>
<dbReference type="GO" id="GO:0003684">
    <property type="term" value="F:damaged DNA binding"/>
    <property type="evidence" value="ECO:0007669"/>
    <property type="project" value="InterPro"/>
</dbReference>
<proteinExistence type="predicted"/>
<protein>
    <submittedName>
        <fullName evidence="2">Uncharacterized protein</fullName>
    </submittedName>
</protein>
<dbReference type="GeneID" id="110249866"/>
<dbReference type="Proteomes" id="UP000887567">
    <property type="component" value="Unplaced"/>
</dbReference>
<dbReference type="Gene3D" id="3.90.260.10">
    <property type="entry name" value="Transglutaminase-like"/>
    <property type="match status" value="1"/>
</dbReference>
<dbReference type="GO" id="GO:0005737">
    <property type="term" value="C:cytoplasm"/>
    <property type="evidence" value="ECO:0007669"/>
    <property type="project" value="TreeGrafter"/>
</dbReference>
<dbReference type="GO" id="GO:0006298">
    <property type="term" value="P:mismatch repair"/>
    <property type="evidence" value="ECO:0007669"/>
    <property type="project" value="TreeGrafter"/>
</dbReference>
<reference evidence="2" key="1">
    <citation type="submission" date="2022-11" db="UniProtKB">
        <authorList>
            <consortium name="EnsemblMetazoa"/>
        </authorList>
    </citation>
    <scope>IDENTIFICATION</scope>
</reference>
<evidence type="ECO:0000313" key="2">
    <source>
        <dbReference type="EnsemblMetazoa" id="XP_020912111.1"/>
    </source>
</evidence>
<evidence type="ECO:0000256" key="1">
    <source>
        <dbReference type="SAM" id="MobiDB-lite"/>
    </source>
</evidence>
<dbReference type="GO" id="GO:0006289">
    <property type="term" value="P:nucleotide-excision repair"/>
    <property type="evidence" value="ECO:0007669"/>
    <property type="project" value="InterPro"/>
</dbReference>
<feature type="compositionally biased region" description="Polar residues" evidence="1">
    <location>
        <begin position="201"/>
        <end position="214"/>
    </location>
</feature>
<name>A0A913XYY1_EXADI</name>
<organism evidence="2 3">
    <name type="scientific">Exaiptasia diaphana</name>
    <name type="common">Tropical sea anemone</name>
    <name type="synonym">Aiptasia pulchella</name>
    <dbReference type="NCBI Taxonomy" id="2652724"/>
    <lineage>
        <taxon>Eukaryota</taxon>
        <taxon>Metazoa</taxon>
        <taxon>Cnidaria</taxon>
        <taxon>Anthozoa</taxon>
        <taxon>Hexacorallia</taxon>
        <taxon>Actiniaria</taxon>
        <taxon>Aiptasiidae</taxon>
        <taxon>Exaiptasia</taxon>
    </lineage>
</organism>
<dbReference type="GO" id="GO:0000111">
    <property type="term" value="C:nucleotide-excision repair factor 2 complex"/>
    <property type="evidence" value="ECO:0007669"/>
    <property type="project" value="TreeGrafter"/>
</dbReference>